<dbReference type="Proteomes" id="UP001457282">
    <property type="component" value="Unassembled WGS sequence"/>
</dbReference>
<keyword evidence="2" id="KW-1185">Reference proteome</keyword>
<reference evidence="1 2" key="1">
    <citation type="journal article" date="2023" name="G3 (Bethesda)">
        <title>A chromosome-length genome assembly and annotation of blackberry (Rubus argutus, cv. 'Hillquist').</title>
        <authorList>
            <person name="Bruna T."/>
            <person name="Aryal R."/>
            <person name="Dudchenko O."/>
            <person name="Sargent D.J."/>
            <person name="Mead D."/>
            <person name="Buti M."/>
            <person name="Cavallini A."/>
            <person name="Hytonen T."/>
            <person name="Andres J."/>
            <person name="Pham M."/>
            <person name="Weisz D."/>
            <person name="Mascagni F."/>
            <person name="Usai G."/>
            <person name="Natali L."/>
            <person name="Bassil N."/>
            <person name="Fernandez G.E."/>
            <person name="Lomsadze A."/>
            <person name="Armour M."/>
            <person name="Olukolu B."/>
            <person name="Poorten T."/>
            <person name="Britton C."/>
            <person name="Davik J."/>
            <person name="Ashrafi H."/>
            <person name="Aiden E.L."/>
            <person name="Borodovsky M."/>
            <person name="Worthington M."/>
        </authorList>
    </citation>
    <scope>NUCLEOTIDE SEQUENCE [LARGE SCALE GENOMIC DNA]</scope>
    <source>
        <strain evidence="1">PI 553951</strain>
    </source>
</reference>
<accession>A0AAW1WXW8</accession>
<proteinExistence type="predicted"/>
<dbReference type="EMBL" id="JBEDUW010000005">
    <property type="protein sequence ID" value="KAK9928885.1"/>
    <property type="molecule type" value="Genomic_DNA"/>
</dbReference>
<evidence type="ECO:0000313" key="1">
    <source>
        <dbReference type="EMBL" id="KAK9928885.1"/>
    </source>
</evidence>
<dbReference type="AlphaFoldDB" id="A0AAW1WXW8"/>
<sequence length="96" mass="10427">MPSSSAKYINSSLTAYTAVNKLATITDSPWLLNQADITKIKTQPVFKSWSSLYHPSSPCSHPPPPPTPLPYPLSPVPFASLLIAASCHRSRRSLPP</sequence>
<comment type="caution">
    <text evidence="1">The sequence shown here is derived from an EMBL/GenBank/DDBJ whole genome shotgun (WGS) entry which is preliminary data.</text>
</comment>
<evidence type="ECO:0000313" key="2">
    <source>
        <dbReference type="Proteomes" id="UP001457282"/>
    </source>
</evidence>
<protein>
    <submittedName>
        <fullName evidence="1">Uncharacterized protein</fullName>
    </submittedName>
</protein>
<organism evidence="1 2">
    <name type="scientific">Rubus argutus</name>
    <name type="common">Southern blackberry</name>
    <dbReference type="NCBI Taxonomy" id="59490"/>
    <lineage>
        <taxon>Eukaryota</taxon>
        <taxon>Viridiplantae</taxon>
        <taxon>Streptophyta</taxon>
        <taxon>Embryophyta</taxon>
        <taxon>Tracheophyta</taxon>
        <taxon>Spermatophyta</taxon>
        <taxon>Magnoliopsida</taxon>
        <taxon>eudicotyledons</taxon>
        <taxon>Gunneridae</taxon>
        <taxon>Pentapetalae</taxon>
        <taxon>rosids</taxon>
        <taxon>fabids</taxon>
        <taxon>Rosales</taxon>
        <taxon>Rosaceae</taxon>
        <taxon>Rosoideae</taxon>
        <taxon>Rosoideae incertae sedis</taxon>
        <taxon>Rubus</taxon>
    </lineage>
</organism>
<gene>
    <name evidence="1" type="ORF">M0R45_026002</name>
</gene>
<name>A0AAW1WXW8_RUBAR</name>